<protein>
    <recommendedName>
        <fullName evidence="1">DUF8212 domain-containing protein</fullName>
    </recommendedName>
</protein>
<proteinExistence type="predicted"/>
<dbReference type="Proteomes" id="UP001152607">
    <property type="component" value="Unassembled WGS sequence"/>
</dbReference>
<sequence>MGIFNVNMPIIHGEGSIKAFRRLQEEIMKSSFDHSIFAWVSRYPESGFLARSPADFADVPQLGLWKPSMLAPFQMTNLGLFIRLNMRKEEVEEALYKSKYSACCD</sequence>
<dbReference type="OrthoDB" id="3787959at2759"/>
<reference evidence="2" key="1">
    <citation type="submission" date="2023-01" db="EMBL/GenBank/DDBJ databases">
        <authorList>
            <person name="Van Ghelder C."/>
            <person name="Rancurel C."/>
        </authorList>
    </citation>
    <scope>NUCLEOTIDE SEQUENCE</scope>
    <source>
        <strain evidence="2">CNCM I-4278</strain>
    </source>
</reference>
<dbReference type="EMBL" id="CAOQHR010000013">
    <property type="protein sequence ID" value="CAI6342546.1"/>
    <property type="molecule type" value="Genomic_DNA"/>
</dbReference>
<evidence type="ECO:0000313" key="2">
    <source>
        <dbReference type="EMBL" id="CAI6342546.1"/>
    </source>
</evidence>
<keyword evidence="3" id="KW-1185">Reference proteome</keyword>
<dbReference type="Pfam" id="PF26640">
    <property type="entry name" value="DUF8212"/>
    <property type="match status" value="1"/>
</dbReference>
<comment type="caution">
    <text evidence="2">The sequence shown here is derived from an EMBL/GenBank/DDBJ whole genome shotgun (WGS) entry which is preliminary data.</text>
</comment>
<name>A0A9W4XXF1_9PLEO</name>
<dbReference type="AlphaFoldDB" id="A0A9W4XXF1"/>
<organism evidence="2 3">
    <name type="scientific">Periconia digitata</name>
    <dbReference type="NCBI Taxonomy" id="1303443"/>
    <lineage>
        <taxon>Eukaryota</taxon>
        <taxon>Fungi</taxon>
        <taxon>Dikarya</taxon>
        <taxon>Ascomycota</taxon>
        <taxon>Pezizomycotina</taxon>
        <taxon>Dothideomycetes</taxon>
        <taxon>Pleosporomycetidae</taxon>
        <taxon>Pleosporales</taxon>
        <taxon>Massarineae</taxon>
        <taxon>Periconiaceae</taxon>
        <taxon>Periconia</taxon>
    </lineage>
</organism>
<dbReference type="PANTHER" id="PTHR10622:SF10">
    <property type="entry name" value="HET DOMAIN-CONTAINING PROTEIN"/>
    <property type="match status" value="1"/>
</dbReference>
<accession>A0A9W4XXF1</accession>
<dbReference type="PANTHER" id="PTHR10622">
    <property type="entry name" value="HET DOMAIN-CONTAINING PROTEIN"/>
    <property type="match status" value="1"/>
</dbReference>
<dbReference type="InterPro" id="IPR058525">
    <property type="entry name" value="DUF8212"/>
</dbReference>
<feature type="domain" description="DUF8212" evidence="1">
    <location>
        <begin position="18"/>
        <end position="55"/>
    </location>
</feature>
<gene>
    <name evidence="2" type="ORF">PDIGIT_LOCUS15755</name>
</gene>
<evidence type="ECO:0000259" key="1">
    <source>
        <dbReference type="Pfam" id="PF26640"/>
    </source>
</evidence>
<evidence type="ECO:0000313" key="3">
    <source>
        <dbReference type="Proteomes" id="UP001152607"/>
    </source>
</evidence>